<sequence length="47" mass="5012">MRYRFLINAALLLAIPLCGLGIFAVVAVSQNADKAIGVDYLTTSSIK</sequence>
<protein>
    <submittedName>
        <fullName evidence="1">Uncharacterized protein</fullName>
    </submittedName>
</protein>
<dbReference type="Proteomes" id="UP001265315">
    <property type="component" value="Unassembled WGS sequence"/>
</dbReference>
<evidence type="ECO:0000313" key="2">
    <source>
        <dbReference type="Proteomes" id="UP001265315"/>
    </source>
</evidence>
<proteinExistence type="predicted"/>
<evidence type="ECO:0000313" key="1">
    <source>
        <dbReference type="EMBL" id="MDR6700753.1"/>
    </source>
</evidence>
<dbReference type="AlphaFoldDB" id="A0AAW8LGE9"/>
<comment type="caution">
    <text evidence="1">The sequence shown here is derived from an EMBL/GenBank/DDBJ whole genome shotgun (WGS) entry which is preliminary data.</text>
</comment>
<dbReference type="RefSeq" id="WP_165001573.1">
    <property type="nucleotide sequence ID" value="NZ_JAGIPM010000004.1"/>
</dbReference>
<dbReference type="EMBL" id="JAVDSW010000001">
    <property type="protein sequence ID" value="MDR6700753.1"/>
    <property type="molecule type" value="Genomic_DNA"/>
</dbReference>
<organism evidence="1 2">
    <name type="scientific">Agrobacterium tumefaciens</name>
    <dbReference type="NCBI Taxonomy" id="358"/>
    <lineage>
        <taxon>Bacteria</taxon>
        <taxon>Pseudomonadati</taxon>
        <taxon>Pseudomonadota</taxon>
        <taxon>Alphaproteobacteria</taxon>
        <taxon>Hyphomicrobiales</taxon>
        <taxon>Rhizobiaceae</taxon>
        <taxon>Rhizobium/Agrobacterium group</taxon>
        <taxon>Agrobacterium</taxon>
        <taxon>Agrobacterium tumefaciens complex</taxon>
    </lineage>
</organism>
<reference evidence="1" key="1">
    <citation type="submission" date="2023-07" db="EMBL/GenBank/DDBJ databases">
        <title>Sorghum-associated microbial communities from plants grown in Nebraska, USA.</title>
        <authorList>
            <person name="Schachtman D."/>
        </authorList>
    </citation>
    <scope>NUCLEOTIDE SEQUENCE</scope>
    <source>
        <strain evidence="1">1457</strain>
    </source>
</reference>
<name>A0AAW8LGE9_AGRTU</name>
<gene>
    <name evidence="1" type="ORF">J2W61_000581</name>
</gene>
<accession>A0AAW8LGE9</accession>